<sequence length="47" mass="4905">MGLPICAEWHEEKLKALPGVGVGSVGSVGGKISSQSSHTSHTQKPYK</sequence>
<accession>A0A5P8WH83</accession>
<dbReference type="EMBL" id="CP045227">
    <property type="protein sequence ID" value="QFS51146.1"/>
    <property type="molecule type" value="Genomic_DNA"/>
</dbReference>
<keyword evidence="4" id="KW-1185">Reference proteome</keyword>
<reference evidence="3 4" key="1">
    <citation type="submission" date="2019-10" db="EMBL/GenBank/DDBJ databases">
        <title>Genomic and transcriptomic insights into the perfect genentic adaptation of a filamentous nitrogen-fixing cyanobacterium to rice fields.</title>
        <authorList>
            <person name="Chen Z."/>
        </authorList>
    </citation>
    <scope>NUCLEOTIDE SEQUENCE [LARGE SCALE GENOMIC DNA]</scope>
    <source>
        <strain evidence="3">CCNUC1</strain>
    </source>
</reference>
<dbReference type="Proteomes" id="UP000326678">
    <property type="component" value="Chromosome pGXM01"/>
</dbReference>
<evidence type="ECO:0000256" key="1">
    <source>
        <dbReference type="SAM" id="MobiDB-lite"/>
    </source>
</evidence>
<name>A0A5P8WH83_9NOSO</name>
<evidence type="ECO:0000313" key="4">
    <source>
        <dbReference type="Proteomes" id="UP000326678"/>
    </source>
</evidence>
<feature type="compositionally biased region" description="Low complexity" evidence="1">
    <location>
        <begin position="30"/>
        <end position="47"/>
    </location>
</feature>
<feature type="region of interest" description="Disordered" evidence="1">
    <location>
        <begin position="27"/>
        <end position="47"/>
    </location>
</feature>
<evidence type="ECO:0000313" key="2">
    <source>
        <dbReference type="EMBL" id="QFS51146.1"/>
    </source>
</evidence>
<protein>
    <submittedName>
        <fullName evidence="3">Uncharacterized protein</fullName>
    </submittedName>
</protein>
<dbReference type="EMBL" id="CP045228">
    <property type="protein sequence ID" value="QFS52217.1"/>
    <property type="molecule type" value="Genomic_DNA"/>
</dbReference>
<evidence type="ECO:0000313" key="3">
    <source>
        <dbReference type="EMBL" id="QFS52217.1"/>
    </source>
</evidence>
<organism evidence="3 4">
    <name type="scientific">Nostoc sphaeroides CCNUC1</name>
    <dbReference type="NCBI Taxonomy" id="2653204"/>
    <lineage>
        <taxon>Bacteria</taxon>
        <taxon>Bacillati</taxon>
        <taxon>Cyanobacteriota</taxon>
        <taxon>Cyanophyceae</taxon>
        <taxon>Nostocales</taxon>
        <taxon>Nostocaceae</taxon>
        <taxon>Nostoc</taxon>
    </lineage>
</organism>
<proteinExistence type="predicted"/>
<dbReference type="KEGG" id="nsh:GXM_08640"/>
<dbReference type="Proteomes" id="UP000326678">
    <property type="component" value="Chromosome Gxm2"/>
</dbReference>
<gene>
    <name evidence="2" type="ORF">GXM_08640</name>
    <name evidence="3" type="ORF">GXM_09711</name>
</gene>
<dbReference type="AlphaFoldDB" id="A0A5P8WH83"/>
<dbReference type="KEGG" id="nsh:GXM_09711"/>